<sequence>MMVVDGGGGAVAGAVVVVREYDAKKDCAAVELMENRCEVGPSNKLTLYTDLLGDPICRVRNSPAYLMLVAEVVVVGGGDDRERREIVGTVRGCIKTVTCGTKLPRNGNNCSIIRLNEPLPIYTKLAYILGLRVSQSHRRMGIGLKLVHKMEAWFRDNGAEYSYMATENDNKASVNLFTHKCGYSKFRTPSILVRPVFAHRVRIDNRVTIIKLGVADAEFLYRRRFSTTEFFPRDIDAVLINRLNLGTFLAVPSGSYDGASWVGASEFLATQPESWAVISVWNCKDVYRLEVRGASRVKKGLAKATRVVDRALPWLHLPSVPQLFKPFGFLFLYGLGGEGPNSGKFMKALCDLAHNMGKERGCEVVAAEVATGEPLRLGIPHWKSLSCAEDLWCIKRLGEDYSDGSIGDWTKSPPGLSIFVDPREV</sequence>
<keyword evidence="2" id="KW-0808">Transferase</keyword>
<dbReference type="CDD" id="cd04301">
    <property type="entry name" value="NAT_SF"/>
    <property type="match status" value="1"/>
</dbReference>
<dbReference type="EMBL" id="JAVIJP010000013">
    <property type="protein sequence ID" value="KAL3646408.1"/>
    <property type="molecule type" value="Genomic_DNA"/>
</dbReference>
<dbReference type="AlphaFoldDB" id="A0ABD3DVZ5"/>
<protein>
    <recommendedName>
        <fullName evidence="4">N-acetyltransferase domain-containing protein</fullName>
    </recommendedName>
</protein>
<accession>A0ABD3DVZ5</accession>
<feature type="domain" description="N-acetyltransferase" evidence="4">
    <location>
        <begin position="16"/>
        <end position="204"/>
    </location>
</feature>
<keyword evidence="3" id="KW-0012">Acyltransferase</keyword>
<evidence type="ECO:0000256" key="2">
    <source>
        <dbReference type="ARBA" id="ARBA00022679"/>
    </source>
</evidence>
<dbReference type="PANTHER" id="PTHR47370">
    <property type="entry name" value="ACYL-COA N-ACYLTRANSFERASES (NAT) SUPERFAMILY PROTEIN"/>
    <property type="match status" value="1"/>
</dbReference>
<dbReference type="GO" id="GO:0016746">
    <property type="term" value="F:acyltransferase activity"/>
    <property type="evidence" value="ECO:0007669"/>
    <property type="project" value="UniProtKB-KW"/>
</dbReference>
<evidence type="ECO:0000313" key="5">
    <source>
        <dbReference type="EMBL" id="KAL3646408.1"/>
    </source>
</evidence>
<evidence type="ECO:0000256" key="3">
    <source>
        <dbReference type="ARBA" id="ARBA00023315"/>
    </source>
</evidence>
<proteinExistence type="inferred from homology"/>
<dbReference type="InterPro" id="IPR052810">
    <property type="entry name" value="Plant_NAT"/>
</dbReference>
<dbReference type="InterPro" id="IPR016181">
    <property type="entry name" value="Acyl_CoA_acyltransferase"/>
</dbReference>
<dbReference type="Proteomes" id="UP001632038">
    <property type="component" value="Unassembled WGS sequence"/>
</dbReference>
<evidence type="ECO:0000259" key="4">
    <source>
        <dbReference type="PROSITE" id="PS51186"/>
    </source>
</evidence>
<dbReference type="InterPro" id="IPR000182">
    <property type="entry name" value="GNAT_dom"/>
</dbReference>
<evidence type="ECO:0000313" key="6">
    <source>
        <dbReference type="Proteomes" id="UP001632038"/>
    </source>
</evidence>
<reference evidence="6" key="1">
    <citation type="journal article" date="2024" name="IScience">
        <title>Strigolactones Initiate the Formation of Haustorium-like Structures in Castilleja.</title>
        <authorList>
            <person name="Buerger M."/>
            <person name="Peterson D."/>
            <person name="Chory J."/>
        </authorList>
    </citation>
    <scope>NUCLEOTIDE SEQUENCE [LARGE SCALE GENOMIC DNA]</scope>
</reference>
<organism evidence="5 6">
    <name type="scientific">Castilleja foliolosa</name>
    <dbReference type="NCBI Taxonomy" id="1961234"/>
    <lineage>
        <taxon>Eukaryota</taxon>
        <taxon>Viridiplantae</taxon>
        <taxon>Streptophyta</taxon>
        <taxon>Embryophyta</taxon>
        <taxon>Tracheophyta</taxon>
        <taxon>Spermatophyta</taxon>
        <taxon>Magnoliopsida</taxon>
        <taxon>eudicotyledons</taxon>
        <taxon>Gunneridae</taxon>
        <taxon>Pentapetalae</taxon>
        <taxon>asterids</taxon>
        <taxon>lamiids</taxon>
        <taxon>Lamiales</taxon>
        <taxon>Orobanchaceae</taxon>
        <taxon>Pedicularideae</taxon>
        <taxon>Castillejinae</taxon>
        <taxon>Castilleja</taxon>
    </lineage>
</organism>
<dbReference type="SUPFAM" id="SSF55729">
    <property type="entry name" value="Acyl-CoA N-acyltransferases (Nat)"/>
    <property type="match status" value="1"/>
</dbReference>
<gene>
    <name evidence="5" type="ORF">CASFOL_011588</name>
</gene>
<dbReference type="PANTHER" id="PTHR47370:SF10">
    <property type="entry name" value="N-ACETYLTRANSFERASE HLS1-RELATED"/>
    <property type="match status" value="1"/>
</dbReference>
<name>A0ABD3DVZ5_9LAMI</name>
<dbReference type="PROSITE" id="PS51186">
    <property type="entry name" value="GNAT"/>
    <property type="match status" value="1"/>
</dbReference>
<dbReference type="FunFam" id="3.40.630.30:FF:000084">
    <property type="entry name" value="Probable N-acetyltransferase HLS1-like"/>
    <property type="match status" value="1"/>
</dbReference>
<comment type="similarity">
    <text evidence="1">Belongs to the acetyltransferase family.</text>
</comment>
<dbReference type="Gene3D" id="3.40.630.30">
    <property type="match status" value="1"/>
</dbReference>
<keyword evidence="6" id="KW-1185">Reference proteome</keyword>
<dbReference type="Pfam" id="PF00583">
    <property type="entry name" value="Acetyltransf_1"/>
    <property type="match status" value="1"/>
</dbReference>
<comment type="caution">
    <text evidence="5">The sequence shown here is derived from an EMBL/GenBank/DDBJ whole genome shotgun (WGS) entry which is preliminary data.</text>
</comment>
<evidence type="ECO:0000256" key="1">
    <source>
        <dbReference type="ARBA" id="ARBA00008694"/>
    </source>
</evidence>